<proteinExistence type="inferred from homology"/>
<dbReference type="Gene3D" id="3.40.50.1980">
    <property type="entry name" value="Nitrogenase molybdenum iron protein domain"/>
    <property type="match status" value="2"/>
</dbReference>
<dbReference type="PROSITE" id="PS51257">
    <property type="entry name" value="PROKAR_LIPOPROTEIN"/>
    <property type="match status" value="1"/>
</dbReference>
<keyword evidence="2" id="KW-0813">Transport</keyword>
<protein>
    <submittedName>
        <fullName evidence="5">Zinc ABC transporter substrate-binding protein</fullName>
    </submittedName>
</protein>
<accession>A0ABP8YMR3</accession>
<reference evidence="6" key="1">
    <citation type="journal article" date="2019" name="Int. J. Syst. Evol. Microbiol.">
        <title>The Global Catalogue of Microorganisms (GCM) 10K type strain sequencing project: providing services to taxonomists for standard genome sequencing and annotation.</title>
        <authorList>
            <consortium name="The Broad Institute Genomics Platform"/>
            <consortium name="The Broad Institute Genome Sequencing Center for Infectious Disease"/>
            <person name="Wu L."/>
            <person name="Ma J."/>
        </authorList>
    </citation>
    <scope>NUCLEOTIDE SEQUENCE [LARGE SCALE GENOMIC DNA]</scope>
    <source>
        <strain evidence="6">JCM 18961</strain>
    </source>
</reference>
<dbReference type="Proteomes" id="UP001500556">
    <property type="component" value="Unassembled WGS sequence"/>
</dbReference>
<sequence length="313" mass="32882">MRIVVMPHRRLLGPAAAAVALALTSACGSGLGGSDSGKVTVAAAFYPLEYAVSQVGGDLVEVEPLTKPGAEPHDLELNPRQVADVALADLVVYEKGFQPAVDDAVRSEARHTALDVSAAARLDLTAADETEAHPGHDDHAAKDPHFWLDPMRYADVGDAIGVELGRRDPAHAATYTANAKAFRASMTSLDRQFRAGLQDCRVKDLVTSHAAFGYLARAYGLTQQSITGLTPDAEPGPAALADITDRIERSGATTVYAETLVSEDVARTLARETGARLAVLDPIEGITTASAGRDYPAVMRANLATLVAGQECS</sequence>
<dbReference type="PANTHER" id="PTHR42953:SF3">
    <property type="entry name" value="HIGH-AFFINITY ZINC UPTAKE SYSTEM PROTEIN ZNUA"/>
    <property type="match status" value="1"/>
</dbReference>
<dbReference type="SUPFAM" id="SSF53807">
    <property type="entry name" value="Helical backbone' metal receptor"/>
    <property type="match status" value="1"/>
</dbReference>
<comment type="similarity">
    <text evidence="1">Belongs to the bacterial solute-binding protein 9 family.</text>
</comment>
<organism evidence="5 6">
    <name type="scientific">Pedococcus ginsenosidimutans</name>
    <dbReference type="NCBI Taxonomy" id="490570"/>
    <lineage>
        <taxon>Bacteria</taxon>
        <taxon>Bacillati</taxon>
        <taxon>Actinomycetota</taxon>
        <taxon>Actinomycetes</taxon>
        <taxon>Micrococcales</taxon>
        <taxon>Intrasporangiaceae</taxon>
        <taxon>Pedococcus</taxon>
    </lineage>
</organism>
<dbReference type="PANTHER" id="PTHR42953">
    <property type="entry name" value="HIGH-AFFINITY ZINC UPTAKE SYSTEM PROTEIN ZNUA-RELATED"/>
    <property type="match status" value="1"/>
</dbReference>
<evidence type="ECO:0000256" key="4">
    <source>
        <dbReference type="SAM" id="SignalP"/>
    </source>
</evidence>
<keyword evidence="3 4" id="KW-0732">Signal</keyword>
<evidence type="ECO:0000256" key="3">
    <source>
        <dbReference type="ARBA" id="ARBA00022729"/>
    </source>
</evidence>
<keyword evidence="6" id="KW-1185">Reference proteome</keyword>
<dbReference type="InterPro" id="IPR050492">
    <property type="entry name" value="Bact_metal-bind_prot9"/>
</dbReference>
<comment type="caution">
    <text evidence="5">The sequence shown here is derived from an EMBL/GenBank/DDBJ whole genome shotgun (WGS) entry which is preliminary data.</text>
</comment>
<feature type="signal peptide" evidence="4">
    <location>
        <begin position="1"/>
        <end position="17"/>
    </location>
</feature>
<dbReference type="InterPro" id="IPR006127">
    <property type="entry name" value="ZnuA-like"/>
</dbReference>
<evidence type="ECO:0000256" key="2">
    <source>
        <dbReference type="ARBA" id="ARBA00022448"/>
    </source>
</evidence>
<evidence type="ECO:0000313" key="6">
    <source>
        <dbReference type="Proteomes" id="UP001500556"/>
    </source>
</evidence>
<feature type="chain" id="PRO_5046101156" evidence="4">
    <location>
        <begin position="18"/>
        <end position="313"/>
    </location>
</feature>
<name>A0ABP8YMR3_9MICO</name>
<evidence type="ECO:0000256" key="1">
    <source>
        <dbReference type="ARBA" id="ARBA00011028"/>
    </source>
</evidence>
<evidence type="ECO:0000313" key="5">
    <source>
        <dbReference type="EMBL" id="GAA4733645.1"/>
    </source>
</evidence>
<gene>
    <name evidence="5" type="ORF">GCM10025782_36420</name>
</gene>
<dbReference type="EMBL" id="BAABLO010000013">
    <property type="protein sequence ID" value="GAA4733645.1"/>
    <property type="molecule type" value="Genomic_DNA"/>
</dbReference>
<dbReference type="Pfam" id="PF01297">
    <property type="entry name" value="ZnuA"/>
    <property type="match status" value="1"/>
</dbReference>